<dbReference type="InterPro" id="IPR009071">
    <property type="entry name" value="HMG_box_dom"/>
</dbReference>
<feature type="region of interest" description="Disordered" evidence="10">
    <location>
        <begin position="289"/>
        <end position="314"/>
    </location>
</feature>
<dbReference type="SUPFAM" id="SSF47095">
    <property type="entry name" value="HMG-box"/>
    <property type="match status" value="1"/>
</dbReference>
<dbReference type="PANTHER" id="PTHR10373:SF38">
    <property type="entry name" value="PROTEIN PANGOLIN, ISOFORM J"/>
    <property type="match status" value="1"/>
</dbReference>
<evidence type="ECO:0000259" key="11">
    <source>
        <dbReference type="PROSITE" id="PS50118"/>
    </source>
</evidence>
<dbReference type="Gene3D" id="1.10.30.10">
    <property type="entry name" value="High mobility group box domain"/>
    <property type="match status" value="1"/>
</dbReference>
<comment type="similarity">
    <text evidence="2">Belongs to the TCF/LEF family.</text>
</comment>
<dbReference type="SMART" id="SM00398">
    <property type="entry name" value="HMG"/>
    <property type="match status" value="1"/>
</dbReference>
<dbReference type="InterPro" id="IPR024940">
    <property type="entry name" value="TCF/LEF"/>
</dbReference>
<dbReference type="GO" id="GO:0000981">
    <property type="term" value="F:DNA-binding transcription factor activity, RNA polymerase II-specific"/>
    <property type="evidence" value="ECO:0007669"/>
    <property type="project" value="TreeGrafter"/>
</dbReference>
<dbReference type="GO" id="GO:0060070">
    <property type="term" value="P:canonical Wnt signaling pathway"/>
    <property type="evidence" value="ECO:0007669"/>
    <property type="project" value="TreeGrafter"/>
</dbReference>
<keyword evidence="3" id="KW-0879">Wnt signaling pathway</keyword>
<keyword evidence="8 9" id="KW-0539">Nucleus</keyword>
<feature type="compositionally biased region" description="Basic and acidic residues" evidence="10">
    <location>
        <begin position="11"/>
        <end position="20"/>
    </location>
</feature>
<feature type="region of interest" description="Disordered" evidence="10">
    <location>
        <begin position="1"/>
        <end position="20"/>
    </location>
</feature>
<dbReference type="FunFam" id="1.10.30.10:FF:000001">
    <property type="entry name" value="transcription factor 7 isoform X2"/>
    <property type="match status" value="1"/>
</dbReference>
<dbReference type="GO" id="GO:1990907">
    <property type="term" value="C:beta-catenin-TCF complex"/>
    <property type="evidence" value="ECO:0007669"/>
    <property type="project" value="TreeGrafter"/>
</dbReference>
<comment type="subcellular location">
    <subcellularLocation>
        <location evidence="1">Nucleus</location>
    </subcellularLocation>
</comment>
<evidence type="ECO:0000313" key="12">
    <source>
        <dbReference type="EMBL" id="ADO34164.1"/>
    </source>
</evidence>
<evidence type="ECO:0000256" key="3">
    <source>
        <dbReference type="ARBA" id="ARBA00022687"/>
    </source>
</evidence>
<reference evidence="12" key="1">
    <citation type="submission" date="2010-06" db="EMBL/GenBank/DDBJ databases">
        <title>Genomic insights into Wnt signalling in an early diverging metazoan, the ctenophore Mnemiopsis leidyi.</title>
        <authorList>
            <person name="Pang K."/>
            <person name="Ryan J.F."/>
            <person name="Mullikin J.C."/>
            <person name="Baxevanis A.D."/>
            <person name="Martindale M.Q."/>
        </authorList>
    </citation>
    <scope>NUCLEOTIDE SEQUENCE</scope>
</reference>
<dbReference type="CDD" id="cd21996">
    <property type="entry name" value="HMG-box_TCF7-like"/>
    <property type="match status" value="1"/>
</dbReference>
<dbReference type="PANTHER" id="PTHR10373">
    <property type="entry name" value="TRANSCRIPTION FACTOR 7 FAMILY MEMBER"/>
    <property type="match status" value="1"/>
</dbReference>
<feature type="compositionally biased region" description="Basic residues" evidence="10">
    <location>
        <begin position="205"/>
        <end position="215"/>
    </location>
</feature>
<feature type="region of interest" description="Disordered" evidence="10">
    <location>
        <begin position="182"/>
        <end position="215"/>
    </location>
</feature>
<evidence type="ECO:0000256" key="4">
    <source>
        <dbReference type="ARBA" id="ARBA00023015"/>
    </source>
</evidence>
<sequence length="531" mass="58183">MAVEDELGTSDEIKEFKHEGDLESHKDHLADIKQALVLSADKPPLAAALDYILQMKNTAALPPVVIEVANRIKQEQLLKNATSLYEHSRSANLPTVNLAYGIPTAPKINEFPTICLPSHIPNVNAASLSTSYVRPNWATPMLITSSQATTQPRTHQLPYYYSQSLHYHHPFTAGAVSSAQLLANSQQQQQQQQQQPANAAPTKGKGSKSSKKKSTHIKKPLNAFMLYMKEMRAKVVQEYTLKESAAINQILGKRWHALDRSEQARFYEMARRERALHMQMYPNWSARSNYAATGKKKRKRDKNAEQEAGSPKKCRAGYGLDKQSSWCKPRRRKKKCVRYLQGGEDSDCKDGKCDADGDHHKPSCPAAHEPGCSVRGADQCDCNTHTCGGEFNTSEKVKVEEKEPCTCRKDAENNKTPNVAVSSSSSGSGGGGAEKEAKDTLHLASVANLSLTRETHVTSVASTSLPTINTNSLYNAENVFTSTKFRSGFESPASQNAATAAGTPRVFISPDFNSVTTNSTGVSMLSHFPGS</sequence>
<dbReference type="HOGENOM" id="CLU_511223_0_0_1"/>
<evidence type="ECO:0000256" key="10">
    <source>
        <dbReference type="SAM" id="MobiDB-lite"/>
    </source>
</evidence>
<proteinExistence type="evidence at transcript level"/>
<dbReference type="InterPro" id="IPR036910">
    <property type="entry name" value="HMG_box_dom_sf"/>
</dbReference>
<evidence type="ECO:0000256" key="9">
    <source>
        <dbReference type="PROSITE-ProRule" id="PRU00267"/>
    </source>
</evidence>
<dbReference type="SMART" id="SM01366">
    <property type="entry name" value="c-clamp"/>
    <property type="match status" value="1"/>
</dbReference>
<evidence type="ECO:0000256" key="6">
    <source>
        <dbReference type="ARBA" id="ARBA00023159"/>
    </source>
</evidence>
<gene>
    <name evidence="12" type="primary">Tcf</name>
</gene>
<evidence type="ECO:0000256" key="8">
    <source>
        <dbReference type="ARBA" id="ARBA00023242"/>
    </source>
</evidence>
<keyword evidence="4" id="KW-0805">Transcription regulation</keyword>
<name>E3UKD2_MNELE</name>
<dbReference type="GO" id="GO:0000785">
    <property type="term" value="C:chromatin"/>
    <property type="evidence" value="ECO:0007669"/>
    <property type="project" value="TreeGrafter"/>
</dbReference>
<dbReference type="AlphaFoldDB" id="E3UKD2"/>
<evidence type="ECO:0000256" key="2">
    <source>
        <dbReference type="ARBA" id="ARBA00006569"/>
    </source>
</evidence>
<dbReference type="EMBL" id="HM448822">
    <property type="protein sequence ID" value="ADO34164.1"/>
    <property type="molecule type" value="mRNA"/>
</dbReference>
<evidence type="ECO:0000256" key="1">
    <source>
        <dbReference type="ARBA" id="ARBA00004123"/>
    </source>
</evidence>
<feature type="region of interest" description="Disordered" evidence="10">
    <location>
        <begin position="416"/>
        <end position="437"/>
    </location>
</feature>
<keyword evidence="5 9" id="KW-0238">DNA-binding</keyword>
<keyword evidence="7" id="KW-0804">Transcription</keyword>
<dbReference type="Pfam" id="PF00505">
    <property type="entry name" value="HMG_box"/>
    <property type="match status" value="1"/>
</dbReference>
<dbReference type="PROSITE" id="PS50118">
    <property type="entry name" value="HMG_BOX_2"/>
    <property type="match status" value="1"/>
</dbReference>
<keyword evidence="6" id="KW-0010">Activator</keyword>
<feature type="domain" description="HMG box" evidence="11">
    <location>
        <begin position="217"/>
        <end position="285"/>
    </location>
</feature>
<organism evidence="12">
    <name type="scientific">Mnemiopsis leidyi</name>
    <name type="common">Sea walnut</name>
    <name type="synonym">Warty comb jellyfish</name>
    <dbReference type="NCBI Taxonomy" id="27923"/>
    <lineage>
        <taxon>Eukaryota</taxon>
        <taxon>Metazoa</taxon>
        <taxon>Ctenophora</taxon>
        <taxon>Tentaculata</taxon>
        <taxon>Lobata</taxon>
        <taxon>Bolinopsidae</taxon>
        <taxon>Mnemiopsis</taxon>
    </lineage>
</organism>
<dbReference type="GO" id="GO:0000978">
    <property type="term" value="F:RNA polymerase II cis-regulatory region sequence-specific DNA binding"/>
    <property type="evidence" value="ECO:0007669"/>
    <property type="project" value="TreeGrafter"/>
</dbReference>
<accession>E3UKD2</accession>
<evidence type="ECO:0000256" key="7">
    <source>
        <dbReference type="ARBA" id="ARBA00023163"/>
    </source>
</evidence>
<feature type="compositionally biased region" description="Low complexity" evidence="10">
    <location>
        <begin position="182"/>
        <end position="204"/>
    </location>
</feature>
<protein>
    <submittedName>
        <fullName evidence="12">Transcription factor TCF/Lef</fullName>
    </submittedName>
</protein>
<evidence type="ECO:0000256" key="5">
    <source>
        <dbReference type="ARBA" id="ARBA00023125"/>
    </source>
</evidence>
<feature type="DNA-binding region" description="HMG box" evidence="9">
    <location>
        <begin position="217"/>
        <end position="285"/>
    </location>
</feature>